<accession>A0A0A8Z0Y7</accession>
<evidence type="ECO:0000313" key="1">
    <source>
        <dbReference type="EMBL" id="JAD28512.1"/>
    </source>
</evidence>
<name>A0A0A8Z0Y7_ARUDO</name>
<organism evidence="1">
    <name type="scientific">Arundo donax</name>
    <name type="common">Giant reed</name>
    <name type="synonym">Donax arundinaceus</name>
    <dbReference type="NCBI Taxonomy" id="35708"/>
    <lineage>
        <taxon>Eukaryota</taxon>
        <taxon>Viridiplantae</taxon>
        <taxon>Streptophyta</taxon>
        <taxon>Embryophyta</taxon>
        <taxon>Tracheophyta</taxon>
        <taxon>Spermatophyta</taxon>
        <taxon>Magnoliopsida</taxon>
        <taxon>Liliopsida</taxon>
        <taxon>Poales</taxon>
        <taxon>Poaceae</taxon>
        <taxon>PACMAD clade</taxon>
        <taxon>Arundinoideae</taxon>
        <taxon>Arundineae</taxon>
        <taxon>Arundo</taxon>
    </lineage>
</organism>
<dbReference type="EMBL" id="GBRH01269383">
    <property type="protein sequence ID" value="JAD28512.1"/>
    <property type="molecule type" value="Transcribed_RNA"/>
</dbReference>
<proteinExistence type="predicted"/>
<reference evidence="1" key="1">
    <citation type="submission" date="2014-09" db="EMBL/GenBank/DDBJ databases">
        <authorList>
            <person name="Magalhaes I.L.F."/>
            <person name="Oliveira U."/>
            <person name="Santos F.R."/>
            <person name="Vidigal T.H.D.A."/>
            <person name="Brescovit A.D."/>
            <person name="Santos A.J."/>
        </authorList>
    </citation>
    <scope>NUCLEOTIDE SEQUENCE</scope>
    <source>
        <tissue evidence="1">Shoot tissue taken approximately 20 cm above the soil surface</tissue>
    </source>
</reference>
<protein>
    <submittedName>
        <fullName evidence="1">Uncharacterized protein</fullName>
    </submittedName>
</protein>
<reference evidence="1" key="2">
    <citation type="journal article" date="2015" name="Data Brief">
        <title>Shoot transcriptome of the giant reed, Arundo donax.</title>
        <authorList>
            <person name="Barrero R.A."/>
            <person name="Guerrero F.D."/>
            <person name="Moolhuijzen P."/>
            <person name="Goolsby J.A."/>
            <person name="Tidwell J."/>
            <person name="Bellgard S.E."/>
            <person name="Bellgard M.I."/>
        </authorList>
    </citation>
    <scope>NUCLEOTIDE SEQUENCE</scope>
    <source>
        <tissue evidence="1">Shoot tissue taken approximately 20 cm above the soil surface</tissue>
    </source>
</reference>
<sequence>MLLLNCRRVL</sequence>